<dbReference type="PANTHER" id="PTHR11802:SF224">
    <property type="entry name" value="SERINE CARBOXYPEPTIDASE-LIKE 7 ISOFORM X1"/>
    <property type="match status" value="1"/>
</dbReference>
<dbReference type="InterPro" id="IPR033124">
    <property type="entry name" value="Ser_caboxypep_his_AS"/>
</dbReference>
<evidence type="ECO:0000313" key="6">
    <source>
        <dbReference type="EMBL" id="KAK6122755.1"/>
    </source>
</evidence>
<accession>A0ABR0UKP2</accession>
<proteinExistence type="inferred from homology"/>
<protein>
    <recommendedName>
        <fullName evidence="8">Serine carboxypeptidase-like protein</fullName>
    </recommendedName>
</protein>
<organism evidence="6 7">
    <name type="scientific">Rehmannia glutinosa</name>
    <name type="common">Chinese foxglove</name>
    <dbReference type="NCBI Taxonomy" id="99300"/>
    <lineage>
        <taxon>Eukaryota</taxon>
        <taxon>Viridiplantae</taxon>
        <taxon>Streptophyta</taxon>
        <taxon>Embryophyta</taxon>
        <taxon>Tracheophyta</taxon>
        <taxon>Spermatophyta</taxon>
        <taxon>Magnoliopsida</taxon>
        <taxon>eudicotyledons</taxon>
        <taxon>Gunneridae</taxon>
        <taxon>Pentapetalae</taxon>
        <taxon>asterids</taxon>
        <taxon>lamiids</taxon>
        <taxon>Lamiales</taxon>
        <taxon>Orobanchaceae</taxon>
        <taxon>Rehmannieae</taxon>
        <taxon>Rehmannia</taxon>
    </lineage>
</organism>
<dbReference type="InterPro" id="IPR001563">
    <property type="entry name" value="Peptidase_S10"/>
</dbReference>
<dbReference type="Gene3D" id="3.40.50.1820">
    <property type="entry name" value="alpha/beta hydrolase"/>
    <property type="match status" value="1"/>
</dbReference>
<gene>
    <name evidence="6" type="ORF">DH2020_043493</name>
</gene>
<dbReference type="SUPFAM" id="SSF53474">
    <property type="entry name" value="alpha/beta-Hydrolases"/>
    <property type="match status" value="1"/>
</dbReference>
<evidence type="ECO:0000256" key="2">
    <source>
        <dbReference type="ARBA" id="ARBA00022645"/>
    </source>
</evidence>
<keyword evidence="4" id="KW-0378">Hydrolase</keyword>
<evidence type="ECO:0000256" key="4">
    <source>
        <dbReference type="ARBA" id="ARBA00022801"/>
    </source>
</evidence>
<sequence>MFSEDGWFDILLPSKQLENTLCHDHMNYFISYAWANNPEVQDALYVRKGTIKEWKKCNKSILYEYNVESVVSYHQLLSEKKYKALVYSGDHDITVPYLATLKWIQQLNLSVIDDWRPWYVNRQVAGYTQRYNRNEFSLTFATIKGAGHTAPEYNPEQCYAMVDRWFSSYPL</sequence>
<evidence type="ECO:0000313" key="7">
    <source>
        <dbReference type="Proteomes" id="UP001318860"/>
    </source>
</evidence>
<name>A0ABR0UKP2_REHGL</name>
<keyword evidence="2" id="KW-0121">Carboxypeptidase</keyword>
<evidence type="ECO:0000256" key="5">
    <source>
        <dbReference type="ARBA" id="ARBA00023180"/>
    </source>
</evidence>
<comment type="caution">
    <text evidence="6">The sequence shown here is derived from an EMBL/GenBank/DDBJ whole genome shotgun (WGS) entry which is preliminary data.</text>
</comment>
<dbReference type="Proteomes" id="UP001318860">
    <property type="component" value="Unassembled WGS sequence"/>
</dbReference>
<evidence type="ECO:0000256" key="1">
    <source>
        <dbReference type="ARBA" id="ARBA00009431"/>
    </source>
</evidence>
<comment type="similarity">
    <text evidence="1">Belongs to the peptidase S10 family.</text>
</comment>
<keyword evidence="7" id="KW-1185">Reference proteome</keyword>
<keyword evidence="5" id="KW-0325">Glycoprotein</keyword>
<dbReference type="InterPro" id="IPR029058">
    <property type="entry name" value="AB_hydrolase_fold"/>
</dbReference>
<reference evidence="6 7" key="1">
    <citation type="journal article" date="2021" name="Comput. Struct. Biotechnol. J.">
        <title>De novo genome assembly of the potent medicinal plant Rehmannia glutinosa using nanopore technology.</title>
        <authorList>
            <person name="Ma L."/>
            <person name="Dong C."/>
            <person name="Song C."/>
            <person name="Wang X."/>
            <person name="Zheng X."/>
            <person name="Niu Y."/>
            <person name="Chen S."/>
            <person name="Feng W."/>
        </authorList>
    </citation>
    <scope>NUCLEOTIDE SEQUENCE [LARGE SCALE GENOMIC DNA]</scope>
    <source>
        <strain evidence="6">DH-2019</strain>
    </source>
</reference>
<dbReference type="PROSITE" id="PS00560">
    <property type="entry name" value="CARBOXYPEPT_SER_HIS"/>
    <property type="match status" value="1"/>
</dbReference>
<dbReference type="PANTHER" id="PTHR11802">
    <property type="entry name" value="SERINE PROTEASE FAMILY S10 SERINE CARBOXYPEPTIDASE"/>
    <property type="match status" value="1"/>
</dbReference>
<evidence type="ECO:0008006" key="8">
    <source>
        <dbReference type="Google" id="ProtNLM"/>
    </source>
</evidence>
<evidence type="ECO:0000256" key="3">
    <source>
        <dbReference type="ARBA" id="ARBA00022670"/>
    </source>
</evidence>
<dbReference type="EMBL" id="JABTTQ020002637">
    <property type="protein sequence ID" value="KAK6122755.1"/>
    <property type="molecule type" value="Genomic_DNA"/>
</dbReference>
<dbReference type="Pfam" id="PF00450">
    <property type="entry name" value="Peptidase_S10"/>
    <property type="match status" value="1"/>
</dbReference>
<keyword evidence="3" id="KW-0645">Protease</keyword>